<dbReference type="GO" id="GO:0016787">
    <property type="term" value="F:hydrolase activity"/>
    <property type="evidence" value="ECO:0007669"/>
    <property type="project" value="UniProtKB-KW"/>
</dbReference>
<evidence type="ECO:0000259" key="1">
    <source>
        <dbReference type="Pfam" id="PF12708"/>
    </source>
</evidence>
<feature type="domain" description="Rhamnogalacturonase A/B/Epimerase-like pectate lyase" evidence="1">
    <location>
        <begin position="355"/>
        <end position="410"/>
    </location>
</feature>
<comment type="caution">
    <text evidence="2">The sequence shown here is derived from an EMBL/GenBank/DDBJ whole genome shotgun (WGS) entry which is preliminary data.</text>
</comment>
<gene>
    <name evidence="2" type="ORF">K0U00_27875</name>
</gene>
<evidence type="ECO:0000313" key="2">
    <source>
        <dbReference type="EMBL" id="MBW7457864.1"/>
    </source>
</evidence>
<dbReference type="EMBL" id="JAHZIK010000989">
    <property type="protein sequence ID" value="MBW7457864.1"/>
    <property type="molecule type" value="Genomic_DNA"/>
</dbReference>
<feature type="non-terminal residue" evidence="2">
    <location>
        <position position="809"/>
    </location>
</feature>
<name>A0ABS7CAA3_9BACL</name>
<dbReference type="InterPro" id="IPR012334">
    <property type="entry name" value="Pectin_lyas_fold"/>
</dbReference>
<evidence type="ECO:0000313" key="3">
    <source>
        <dbReference type="Proteomes" id="UP001519887"/>
    </source>
</evidence>
<feature type="non-terminal residue" evidence="2">
    <location>
        <position position="1"/>
    </location>
</feature>
<dbReference type="InterPro" id="IPR011050">
    <property type="entry name" value="Pectin_lyase_fold/virulence"/>
</dbReference>
<dbReference type="Proteomes" id="UP001519887">
    <property type="component" value="Unassembled WGS sequence"/>
</dbReference>
<protein>
    <submittedName>
        <fullName evidence="2">Glycoside hydrolase family 55 protein</fullName>
    </submittedName>
</protein>
<sequence>GRGEENGRSFIQLEQSSGVTNLSIWYPEQAAGEITPYPWTIEQLTGDNATVENVTLVNSYNGIKIGPVWNELHYIHNLYGTTLKTGIFLDYTTDIGRLEGIRLSPDYWSNSGLAGAPARPELLAYMTTHAEGIVMGRSDWEYMSDVHISGYQTGMRITTRTGSLETANAQLYGIHIDSCNVALKIEGVNDYGLLISNSEFLADAGDNPMSIYATSGFHSIVQFNTVTVGGNPRNAVVNEGTGVISFENSTIANWDHAGGAYAIKADAGSVILGQTGFGLPDHHLSLGKSVEKVNTLNSGYEGELDIKDDSDAADLNVHQNGNIQLKTMPADIQTDIAVQPKPAASALFDVTAAPYNADKQGMADVSAAVKQALADAAGTGGTVYFPAGTYRINEALTVPSGVELRGSWDVPHHTIGGGSVIFTNYGENAPDGDAFITLESSSGIRGISVYYDEQDWSSVKPYAWTIRGKGHDVYAINTTLVNPYQGIDFGSYDTSGHYIDYVAGSPLKEGIYLGGGASGGIMRNVQFNPHYYSRSTYPNHVPGEQQDVVWNYQKENLDAFRIGHTEGETIFNTFVYGSQYGIHFVAQDGVGPEAVVLGHGTDGSKKGVFVEAAGDSGLTFINTELVSMSTSDKVYITVDEGFDSEATFFNTSMWGDTTRSVDALSGKVNLQQSNFTVSGARGVNALGGEITLYDSYFQQAGSTHIYAGPDIVALREGANLFQGGIKLEDHSGGKVSGTDLTPVALELSKKAVDPAHPEEWNHTLTLRNVSQLEPMKGRIELMEPVQIASKWVPVRFEGVGYGESLTFKL</sequence>
<accession>A0ABS7CAA3</accession>
<dbReference type="Gene3D" id="2.160.20.10">
    <property type="entry name" value="Single-stranded right-handed beta-helix, Pectin lyase-like"/>
    <property type="match status" value="1"/>
</dbReference>
<keyword evidence="2" id="KW-0378">Hydrolase</keyword>
<organism evidence="2 3">
    <name type="scientific">Paenibacillus sepulcri</name>
    <dbReference type="NCBI Taxonomy" id="359917"/>
    <lineage>
        <taxon>Bacteria</taxon>
        <taxon>Bacillati</taxon>
        <taxon>Bacillota</taxon>
        <taxon>Bacilli</taxon>
        <taxon>Bacillales</taxon>
        <taxon>Paenibacillaceae</taxon>
        <taxon>Paenibacillus</taxon>
    </lineage>
</organism>
<reference evidence="2 3" key="1">
    <citation type="submission" date="2021-07" db="EMBL/GenBank/DDBJ databases">
        <title>Paenibacillus radiodurans sp. nov., isolated from the southeastern edge of Tengger Desert.</title>
        <authorList>
            <person name="Zhang G."/>
        </authorList>
    </citation>
    <scope>NUCLEOTIDE SEQUENCE [LARGE SCALE GENOMIC DNA]</scope>
    <source>
        <strain evidence="2 3">CCM 7311</strain>
    </source>
</reference>
<dbReference type="SUPFAM" id="SSF51126">
    <property type="entry name" value="Pectin lyase-like"/>
    <property type="match status" value="2"/>
</dbReference>
<dbReference type="Pfam" id="PF12708">
    <property type="entry name" value="Pect-lyase_RHGA_epim"/>
    <property type="match status" value="1"/>
</dbReference>
<proteinExistence type="predicted"/>
<keyword evidence="3" id="KW-1185">Reference proteome</keyword>
<dbReference type="InterPro" id="IPR024535">
    <property type="entry name" value="RHGA/B-epi-like_pectate_lyase"/>
</dbReference>